<protein>
    <recommendedName>
        <fullName evidence="3 7">Pyruvate dehydrogenase E1 component subunit alpha</fullName>
        <ecNumber evidence="2 7">1.2.4.1</ecNumber>
    </recommendedName>
</protein>
<evidence type="ECO:0000256" key="5">
    <source>
        <dbReference type="ARBA" id="ARBA00023052"/>
    </source>
</evidence>
<evidence type="ECO:0000259" key="8">
    <source>
        <dbReference type="Pfam" id="PF00676"/>
    </source>
</evidence>
<dbReference type="InterPro" id="IPR001017">
    <property type="entry name" value="DH_E1"/>
</dbReference>
<reference evidence="9 10" key="1">
    <citation type="submission" date="2015-09" db="EMBL/GenBank/DDBJ databases">
        <title>Draft genome sequence of Kouleothrix aurantiaca JCM 19913.</title>
        <authorList>
            <person name="Hemp J."/>
        </authorList>
    </citation>
    <scope>NUCLEOTIDE SEQUENCE [LARGE SCALE GENOMIC DNA]</scope>
    <source>
        <strain evidence="9 10">COM-B</strain>
    </source>
</reference>
<dbReference type="CDD" id="cd02000">
    <property type="entry name" value="TPP_E1_PDC_ADC_BCADC"/>
    <property type="match status" value="1"/>
</dbReference>
<dbReference type="InterPro" id="IPR017597">
    <property type="entry name" value="Pyrv_DH_E1_asu_subgrp-y"/>
</dbReference>
<comment type="catalytic activity">
    <reaction evidence="7">
        <text>N(6)-[(R)-lipoyl]-L-lysyl-[protein] + pyruvate + H(+) = N(6)-[(R)-S(8)-acetyldihydrolipoyl]-L-lysyl-[protein] + CO2</text>
        <dbReference type="Rhea" id="RHEA:19189"/>
        <dbReference type="Rhea" id="RHEA-COMP:10474"/>
        <dbReference type="Rhea" id="RHEA-COMP:10478"/>
        <dbReference type="ChEBI" id="CHEBI:15361"/>
        <dbReference type="ChEBI" id="CHEBI:15378"/>
        <dbReference type="ChEBI" id="CHEBI:16526"/>
        <dbReference type="ChEBI" id="CHEBI:83099"/>
        <dbReference type="ChEBI" id="CHEBI:83111"/>
        <dbReference type="EC" id="1.2.4.1"/>
    </reaction>
</comment>
<evidence type="ECO:0000256" key="4">
    <source>
        <dbReference type="ARBA" id="ARBA00023002"/>
    </source>
</evidence>
<keyword evidence="4 7" id="KW-0560">Oxidoreductase</keyword>
<dbReference type="Pfam" id="PF00676">
    <property type="entry name" value="E1_dh"/>
    <property type="match status" value="1"/>
</dbReference>
<keyword evidence="6 7" id="KW-0670">Pyruvate</keyword>
<name>A0A0P9D5Y8_9CHLR</name>
<dbReference type="InterPro" id="IPR050642">
    <property type="entry name" value="PDH_E1_Alpha_Subunit"/>
</dbReference>
<dbReference type="PANTHER" id="PTHR11516">
    <property type="entry name" value="PYRUVATE DEHYDROGENASE E1 COMPONENT, ALPHA SUBUNIT BACTERIAL AND ORGANELLAR"/>
    <property type="match status" value="1"/>
</dbReference>
<dbReference type="SUPFAM" id="SSF52518">
    <property type="entry name" value="Thiamin diphosphate-binding fold (THDP-binding)"/>
    <property type="match status" value="1"/>
</dbReference>
<evidence type="ECO:0000256" key="7">
    <source>
        <dbReference type="RuleBase" id="RU361139"/>
    </source>
</evidence>
<dbReference type="EC" id="1.2.4.1" evidence="2 7"/>
<comment type="caution">
    <text evidence="9">The sequence shown here is derived from an EMBL/GenBank/DDBJ whole genome shotgun (WGS) entry which is preliminary data.</text>
</comment>
<comment type="cofactor">
    <cofactor evidence="1 7">
        <name>thiamine diphosphate</name>
        <dbReference type="ChEBI" id="CHEBI:58937"/>
    </cofactor>
</comment>
<comment type="subunit">
    <text evidence="7">Heterodimer of an alpha and a beta chain.</text>
</comment>
<evidence type="ECO:0000256" key="1">
    <source>
        <dbReference type="ARBA" id="ARBA00001964"/>
    </source>
</evidence>
<feature type="domain" description="Dehydrogenase E1 component" evidence="8">
    <location>
        <begin position="14"/>
        <end position="276"/>
    </location>
</feature>
<dbReference type="GO" id="GO:0006086">
    <property type="term" value="P:pyruvate decarboxylation to acetyl-CoA"/>
    <property type="evidence" value="ECO:0007669"/>
    <property type="project" value="InterPro"/>
</dbReference>
<feature type="non-terminal residue" evidence="9">
    <location>
        <position position="277"/>
    </location>
</feature>
<evidence type="ECO:0000256" key="6">
    <source>
        <dbReference type="ARBA" id="ARBA00023317"/>
    </source>
</evidence>
<organism evidence="9 10">
    <name type="scientific">Kouleothrix aurantiaca</name>
    <dbReference type="NCBI Taxonomy" id="186479"/>
    <lineage>
        <taxon>Bacteria</taxon>
        <taxon>Bacillati</taxon>
        <taxon>Chloroflexota</taxon>
        <taxon>Chloroflexia</taxon>
        <taxon>Chloroflexales</taxon>
        <taxon>Roseiflexineae</taxon>
        <taxon>Roseiflexaceae</taxon>
        <taxon>Kouleothrix</taxon>
    </lineage>
</organism>
<dbReference type="InterPro" id="IPR029061">
    <property type="entry name" value="THDP-binding"/>
</dbReference>
<dbReference type="Proteomes" id="UP000050509">
    <property type="component" value="Unassembled WGS sequence"/>
</dbReference>
<evidence type="ECO:0000313" key="10">
    <source>
        <dbReference type="Proteomes" id="UP000050509"/>
    </source>
</evidence>
<dbReference type="Gene3D" id="3.40.50.970">
    <property type="match status" value="1"/>
</dbReference>
<evidence type="ECO:0000256" key="2">
    <source>
        <dbReference type="ARBA" id="ARBA00012281"/>
    </source>
</evidence>
<comment type="function">
    <text evidence="7">The pyruvate dehydrogenase complex catalyzes the overall conversion of pyruvate to acetyl-CoA and CO(2).</text>
</comment>
<keyword evidence="5 7" id="KW-0786">Thiamine pyrophosphate</keyword>
<dbReference type="PANTHER" id="PTHR11516:SF60">
    <property type="entry name" value="PYRUVATE DEHYDROGENASE E1 COMPONENT SUBUNIT ALPHA"/>
    <property type="match status" value="1"/>
</dbReference>
<dbReference type="NCBIfam" id="TIGR03182">
    <property type="entry name" value="PDH_E1_alph_y"/>
    <property type="match status" value="1"/>
</dbReference>
<evidence type="ECO:0000313" key="9">
    <source>
        <dbReference type="EMBL" id="KPV50606.1"/>
    </source>
</evidence>
<dbReference type="PATRIC" id="fig|186479.3.peg.1325"/>
<evidence type="ECO:0000256" key="3">
    <source>
        <dbReference type="ARBA" id="ARBA00014159"/>
    </source>
</evidence>
<proteinExistence type="predicted"/>
<accession>A0A0P9D5Y8</accession>
<dbReference type="EMBL" id="LJCR01001303">
    <property type="protein sequence ID" value="KPV50606.1"/>
    <property type="molecule type" value="Genomic_DNA"/>
</dbReference>
<keyword evidence="10" id="KW-1185">Reference proteome</keyword>
<dbReference type="GO" id="GO:0004739">
    <property type="term" value="F:pyruvate dehydrogenase (acetyl-transferring) activity"/>
    <property type="evidence" value="ECO:0007669"/>
    <property type="project" value="UniProtKB-UniRule"/>
</dbReference>
<gene>
    <name evidence="7" type="primary">pdhA</name>
    <name evidence="9" type="ORF">SE17_25935</name>
</gene>
<sequence length="277" mass="30674">MAGEDPEQLKNYYYQMLLIRRFEERAGEMYTKAKIGGYCHLNLGEEATIVGLMAALAPEDYIFTNYREHGYIIARGVEAGPVMAELFGKETGVSRGRGGSMHLFDAEKHFMGGYAIVGGQLPLATGAAYALKYQGKDGVVVCQMGDATTNIGAWHESLNLAALWKLPVVYFIVNNGYGMGTTVDEGAAEPELYKRGATFRMHGERVDGRDVLAVRDAALRLRERAQNEKEPAILEAVSFRFRGHSVIDADRYRDPEEVKQGRAQDPISLFAHQLTEA</sequence>
<dbReference type="AlphaFoldDB" id="A0A0P9D5Y8"/>